<dbReference type="GO" id="GO:0003677">
    <property type="term" value="F:DNA binding"/>
    <property type="evidence" value="ECO:0007669"/>
    <property type="project" value="UniProtKB-KW"/>
</dbReference>
<evidence type="ECO:0000259" key="2">
    <source>
        <dbReference type="PROSITE" id="PS50943"/>
    </source>
</evidence>
<dbReference type="PROSITE" id="PS50943">
    <property type="entry name" value="HTH_CROC1"/>
    <property type="match status" value="1"/>
</dbReference>
<dbReference type="Gene3D" id="1.10.260.40">
    <property type="entry name" value="lambda repressor-like DNA-binding domains"/>
    <property type="match status" value="1"/>
</dbReference>
<dbReference type="SMART" id="SM00530">
    <property type="entry name" value="HTH_XRE"/>
    <property type="match status" value="1"/>
</dbReference>
<dbReference type="PANTHER" id="PTHR46797:SF1">
    <property type="entry name" value="METHYLPHOSPHONATE SYNTHASE"/>
    <property type="match status" value="1"/>
</dbReference>
<keyword evidence="4" id="KW-1185">Reference proteome</keyword>
<evidence type="ECO:0000256" key="1">
    <source>
        <dbReference type="ARBA" id="ARBA00023125"/>
    </source>
</evidence>
<accession>A0AA96LGQ8</accession>
<dbReference type="InterPro" id="IPR050807">
    <property type="entry name" value="TransReg_Diox_bact_type"/>
</dbReference>
<evidence type="ECO:0000313" key="3">
    <source>
        <dbReference type="EMBL" id="WNQ12708.1"/>
    </source>
</evidence>
<dbReference type="CDD" id="cd00093">
    <property type="entry name" value="HTH_XRE"/>
    <property type="match status" value="1"/>
</dbReference>
<dbReference type="InterPro" id="IPR010982">
    <property type="entry name" value="Lambda_DNA-bd_dom_sf"/>
</dbReference>
<protein>
    <submittedName>
        <fullName evidence="3">Helix-turn-helix transcriptional regulator</fullName>
    </submittedName>
</protein>
<proteinExistence type="predicted"/>
<evidence type="ECO:0000313" key="4">
    <source>
        <dbReference type="Proteomes" id="UP001305702"/>
    </source>
</evidence>
<dbReference type="Proteomes" id="UP001305702">
    <property type="component" value="Chromosome"/>
</dbReference>
<keyword evidence="1" id="KW-0238">DNA-binding</keyword>
<dbReference type="RefSeq" id="WP_315606486.1">
    <property type="nucleotide sequence ID" value="NZ_CP130318.1"/>
</dbReference>
<dbReference type="KEGG" id="paun:MJA45_06660"/>
<dbReference type="Pfam" id="PF01381">
    <property type="entry name" value="HTH_3"/>
    <property type="match status" value="1"/>
</dbReference>
<dbReference type="InterPro" id="IPR001387">
    <property type="entry name" value="Cro/C1-type_HTH"/>
</dbReference>
<reference evidence="3 4" key="1">
    <citation type="submission" date="2022-02" db="EMBL/GenBank/DDBJ databases">
        <title>Paenibacillus sp. MBLB1776 Whole Genome Shotgun Sequencing.</title>
        <authorList>
            <person name="Hwang C.Y."/>
            <person name="Cho E.-S."/>
            <person name="Seo M.-J."/>
        </authorList>
    </citation>
    <scope>NUCLEOTIDE SEQUENCE [LARGE SCALE GENOMIC DNA]</scope>
    <source>
        <strain evidence="3 4">MBLB1776</strain>
    </source>
</reference>
<dbReference type="AlphaFoldDB" id="A0AA96LGQ8"/>
<dbReference type="SUPFAM" id="SSF47413">
    <property type="entry name" value="lambda repressor-like DNA-binding domains"/>
    <property type="match status" value="1"/>
</dbReference>
<feature type="domain" description="HTH cro/C1-type" evidence="2">
    <location>
        <begin position="6"/>
        <end position="61"/>
    </location>
</feature>
<dbReference type="GO" id="GO:0003700">
    <property type="term" value="F:DNA-binding transcription factor activity"/>
    <property type="evidence" value="ECO:0007669"/>
    <property type="project" value="TreeGrafter"/>
</dbReference>
<dbReference type="PANTHER" id="PTHR46797">
    <property type="entry name" value="HTH-TYPE TRANSCRIPTIONAL REGULATOR"/>
    <property type="match status" value="1"/>
</dbReference>
<name>A0AA96LGQ8_9BACL</name>
<gene>
    <name evidence="3" type="ORF">MJA45_06660</name>
</gene>
<organism evidence="3 4">
    <name type="scientific">Paenibacillus aurantius</name>
    <dbReference type="NCBI Taxonomy" id="2918900"/>
    <lineage>
        <taxon>Bacteria</taxon>
        <taxon>Bacillati</taxon>
        <taxon>Bacillota</taxon>
        <taxon>Bacilli</taxon>
        <taxon>Bacillales</taxon>
        <taxon>Paenibacillaceae</taxon>
        <taxon>Paenibacillus</taxon>
    </lineage>
</organism>
<dbReference type="GO" id="GO:0005829">
    <property type="term" value="C:cytosol"/>
    <property type="evidence" value="ECO:0007669"/>
    <property type="project" value="TreeGrafter"/>
</dbReference>
<sequence>MIGKNISDIRKQRGYTLSELSERTGISKSYLSNIERNLKQNPSIHVMEKIASVLKVDLKTLLKLAADAESPHKFEKEWMDFIYALKRSGIDKDQIHEYKIIIDFMKWYKQNKIESSNTQPE</sequence>
<dbReference type="EMBL" id="CP130318">
    <property type="protein sequence ID" value="WNQ12708.1"/>
    <property type="molecule type" value="Genomic_DNA"/>
</dbReference>